<protein>
    <submittedName>
        <fullName evidence="1">Uncharacterized protein</fullName>
    </submittedName>
</protein>
<evidence type="ECO:0000313" key="1">
    <source>
        <dbReference type="EMBL" id="JAE17883.1"/>
    </source>
</evidence>
<sequence>MSFGCKQLVATRCLLQFQDYPSVMLAMVASWACPVRQQEMAVCICVSDAISLGTVLKTVLCGRPRAIPMLKCT</sequence>
<dbReference type="EMBL" id="GBRH01180013">
    <property type="protein sequence ID" value="JAE17883.1"/>
    <property type="molecule type" value="Transcribed_RNA"/>
</dbReference>
<reference evidence="1" key="1">
    <citation type="submission" date="2014-09" db="EMBL/GenBank/DDBJ databases">
        <authorList>
            <person name="Magalhaes I.L.F."/>
            <person name="Oliveira U."/>
            <person name="Santos F.R."/>
            <person name="Vidigal T.H.D.A."/>
            <person name="Brescovit A.D."/>
            <person name="Santos A.J."/>
        </authorList>
    </citation>
    <scope>NUCLEOTIDE SEQUENCE</scope>
    <source>
        <tissue evidence="1">Shoot tissue taken approximately 20 cm above the soil surface</tissue>
    </source>
</reference>
<organism evidence="1">
    <name type="scientific">Arundo donax</name>
    <name type="common">Giant reed</name>
    <name type="synonym">Donax arundinaceus</name>
    <dbReference type="NCBI Taxonomy" id="35708"/>
    <lineage>
        <taxon>Eukaryota</taxon>
        <taxon>Viridiplantae</taxon>
        <taxon>Streptophyta</taxon>
        <taxon>Embryophyta</taxon>
        <taxon>Tracheophyta</taxon>
        <taxon>Spermatophyta</taxon>
        <taxon>Magnoliopsida</taxon>
        <taxon>Liliopsida</taxon>
        <taxon>Poales</taxon>
        <taxon>Poaceae</taxon>
        <taxon>PACMAD clade</taxon>
        <taxon>Arundinoideae</taxon>
        <taxon>Arundineae</taxon>
        <taxon>Arundo</taxon>
    </lineage>
</organism>
<name>A0A0A9GB03_ARUDO</name>
<dbReference type="AlphaFoldDB" id="A0A0A9GB03"/>
<proteinExistence type="predicted"/>
<reference evidence="1" key="2">
    <citation type="journal article" date="2015" name="Data Brief">
        <title>Shoot transcriptome of the giant reed, Arundo donax.</title>
        <authorList>
            <person name="Barrero R.A."/>
            <person name="Guerrero F.D."/>
            <person name="Moolhuijzen P."/>
            <person name="Goolsby J.A."/>
            <person name="Tidwell J."/>
            <person name="Bellgard S.E."/>
            <person name="Bellgard M.I."/>
        </authorList>
    </citation>
    <scope>NUCLEOTIDE SEQUENCE</scope>
    <source>
        <tissue evidence="1">Shoot tissue taken approximately 20 cm above the soil surface</tissue>
    </source>
</reference>
<accession>A0A0A9GB03</accession>